<dbReference type="eggNOG" id="COG1011">
    <property type="taxonomic scope" value="Bacteria"/>
</dbReference>
<dbReference type="EMBL" id="CP001643">
    <property type="protein sequence ID" value="ACU86646.1"/>
    <property type="molecule type" value="Genomic_DNA"/>
</dbReference>
<dbReference type="PANTHER" id="PTHR43434:SF1">
    <property type="entry name" value="PHOSPHOGLYCOLATE PHOSPHATASE"/>
    <property type="match status" value="1"/>
</dbReference>
<dbReference type="PATRIC" id="fig|446465.5.peg.2847"/>
<dbReference type="Gene3D" id="3.40.50.1000">
    <property type="entry name" value="HAD superfamily/HAD-like"/>
    <property type="match status" value="2"/>
</dbReference>
<reference evidence="2 3" key="1">
    <citation type="journal article" date="2009" name="Stand. Genomic Sci.">
        <title>Complete genome sequence of Brachybacterium faecium type strain (Schefferle 6-10).</title>
        <authorList>
            <person name="Lapidus A."/>
            <person name="Pukall R."/>
            <person name="Labuttii K."/>
            <person name="Copeland A."/>
            <person name="Del Rio T.G."/>
            <person name="Nolan M."/>
            <person name="Chen F."/>
            <person name="Lucas S."/>
            <person name="Tice H."/>
            <person name="Cheng J.F."/>
            <person name="Bruce D."/>
            <person name="Goodwin L."/>
            <person name="Pitluck S."/>
            <person name="Rohde M."/>
            <person name="Goker M."/>
            <person name="Pati A."/>
            <person name="Ivanova N."/>
            <person name="Mavrommatis K."/>
            <person name="Chen A."/>
            <person name="Palaniappan K."/>
            <person name="D'haeseleer P."/>
            <person name="Chain P."/>
            <person name="Bristow J."/>
            <person name="Eisen J.A."/>
            <person name="Markowitz V."/>
            <person name="Hugenholtz P."/>
            <person name="Kyrpides N.C."/>
            <person name="Klenk H.P."/>
        </authorList>
    </citation>
    <scope>NUCLEOTIDE SEQUENCE [LARGE SCALE GENOMIC DNA]</scope>
    <source>
        <strain evidence="3">ATCC 43885 / DSM 4810 / JCM 11609 / LMG 19847 / NBRC 14762 / NCIMB 9860 / 6-10</strain>
    </source>
</reference>
<dbReference type="GO" id="GO:0008967">
    <property type="term" value="F:phosphoglycolate phosphatase activity"/>
    <property type="evidence" value="ECO:0007669"/>
    <property type="project" value="TreeGrafter"/>
</dbReference>
<name>C7MHX9_BRAFD</name>
<dbReference type="PANTHER" id="PTHR43434">
    <property type="entry name" value="PHOSPHOGLYCOLATE PHOSPHATASE"/>
    <property type="match status" value="1"/>
</dbReference>
<protein>
    <submittedName>
        <fullName evidence="2">Haloacid dehalogenase superfamily enzyme, subfamily IA</fullName>
    </submittedName>
</protein>
<dbReference type="NCBIfam" id="TIGR01549">
    <property type="entry name" value="HAD-SF-IA-v1"/>
    <property type="match status" value="2"/>
</dbReference>
<dbReference type="SFLD" id="SFLDG01129">
    <property type="entry name" value="C1.5:_HAD__Beta-PGM__Phosphata"/>
    <property type="match status" value="2"/>
</dbReference>
<dbReference type="Pfam" id="PF13242">
    <property type="entry name" value="Hydrolase_like"/>
    <property type="match status" value="1"/>
</dbReference>
<accession>C7MHX9</accession>
<gene>
    <name evidence="2" type="ordered locus">Bfae_28840</name>
</gene>
<dbReference type="InterPro" id="IPR036412">
    <property type="entry name" value="HAD-like_sf"/>
</dbReference>
<dbReference type="InterPro" id="IPR006439">
    <property type="entry name" value="HAD-SF_hydro_IA"/>
</dbReference>
<dbReference type="AlphaFoldDB" id="C7MHX9"/>
<dbReference type="GO" id="GO:0005829">
    <property type="term" value="C:cytosol"/>
    <property type="evidence" value="ECO:0007669"/>
    <property type="project" value="TreeGrafter"/>
</dbReference>
<dbReference type="GO" id="GO:0006281">
    <property type="term" value="P:DNA repair"/>
    <property type="evidence" value="ECO:0007669"/>
    <property type="project" value="TreeGrafter"/>
</dbReference>
<dbReference type="InterPro" id="IPR023214">
    <property type="entry name" value="HAD_sf"/>
</dbReference>
<sequence length="583" mass="60889">MTTAPRSPLPADTLPGPRLVPAPAAPSSETPAPALPAPRALLLDFGGVVISTAARVSWARELAEIVVDRARPLGAQLDLAAVEESLRAGRTALSLWKNAASRRLAPRELSPREIVEDFLLADLPTAARKGLALDAPELLAAMAPLVADHHLRPGIPELLAECTARGIRLGIVSNAHSGRAHRTILDYLGLGDAFGVQIYSDEVGIRKPHPGMIHLATEALGVQPAEAWYVGDTLDRDVVAGRRAAVGAVVITRDRRTDHPPFSVAETPDLVLDTPEGLLDPLRAALAGADSATAADDATTATITTAPNAADAAAGAPSAAPARRALLLDHGGVITWSTANPDRFREIGARIVALSARIGSPIDQAAAERAVEAGWDRHRARKRARDASADPVARHEEIDPAALWGDLVGEGLPEPLRAALRLEAPQLSFALHRAKSVPAPRPGALELIRWCHENDIVVGIVSNTISGRGVREILTRYGVGSLLGPSAYSDEIGVRKPGRAIFEAALAGLDVDRADVVYVGDKSLNDGAGGREAGIGTVCLLRGGKDDEEQLAAALAAGDAHHVLDSPADVIDLLAAPHPAPPA</sequence>
<organism evidence="2 3">
    <name type="scientific">Brachybacterium faecium (strain ATCC 43885 / DSM 4810 / JCM 11609 / LMG 19847 / NBRC 14762 / NCIMB 9860 / 6-10)</name>
    <dbReference type="NCBI Taxonomy" id="446465"/>
    <lineage>
        <taxon>Bacteria</taxon>
        <taxon>Bacillati</taxon>
        <taxon>Actinomycetota</taxon>
        <taxon>Actinomycetes</taxon>
        <taxon>Micrococcales</taxon>
        <taxon>Dermabacteraceae</taxon>
        <taxon>Brachybacterium</taxon>
    </lineage>
</organism>
<dbReference type="SUPFAM" id="SSF56784">
    <property type="entry name" value="HAD-like"/>
    <property type="match status" value="2"/>
</dbReference>
<evidence type="ECO:0000313" key="2">
    <source>
        <dbReference type="EMBL" id="ACU86646.1"/>
    </source>
</evidence>
<dbReference type="KEGG" id="bfa:Bfae_28840"/>
<keyword evidence="3" id="KW-1185">Reference proteome</keyword>
<dbReference type="HOGENOM" id="CLU_483721_0_0_11"/>
<dbReference type="InterPro" id="IPR050155">
    <property type="entry name" value="HAD-like_hydrolase_sf"/>
</dbReference>
<evidence type="ECO:0000256" key="1">
    <source>
        <dbReference type="SAM" id="MobiDB-lite"/>
    </source>
</evidence>
<feature type="region of interest" description="Disordered" evidence="1">
    <location>
        <begin position="1"/>
        <end position="32"/>
    </location>
</feature>
<dbReference type="OrthoDB" id="4954868at2"/>
<proteinExistence type="predicted"/>
<evidence type="ECO:0000313" key="3">
    <source>
        <dbReference type="Proteomes" id="UP000001919"/>
    </source>
</evidence>
<dbReference type="STRING" id="446465.Bfae_28840"/>
<dbReference type="Pfam" id="PF00702">
    <property type="entry name" value="Hydrolase"/>
    <property type="match status" value="1"/>
</dbReference>
<dbReference type="SFLD" id="SFLDS00003">
    <property type="entry name" value="Haloacid_Dehalogenase"/>
    <property type="match status" value="2"/>
</dbReference>
<dbReference type="Proteomes" id="UP000001919">
    <property type="component" value="Chromosome"/>
</dbReference>